<dbReference type="RefSeq" id="WP_006286270.1">
    <property type="nucleotide sequence ID" value="NZ_BALG01000133.1"/>
</dbReference>
<dbReference type="Proteomes" id="UP000029453">
    <property type="component" value="Unassembled WGS sequence"/>
</dbReference>
<reference evidence="1 2" key="1">
    <citation type="submission" date="2012-10" db="EMBL/GenBank/DDBJ databases">
        <title>Draft Genome Sequence of Paenibacillus popilliae ATCC 14706T.</title>
        <authorList>
            <person name="Iiyama K."/>
            <person name="Mori K."/>
            <person name="Mon H."/>
            <person name="Chieda Y."/>
            <person name="Lee J.M."/>
            <person name="Kusakabe T."/>
            <person name="Tashiro K."/>
            <person name="Asano S."/>
            <person name="Yasunaga-Aoki C."/>
            <person name="Shimizu S."/>
        </authorList>
    </citation>
    <scope>NUCLEOTIDE SEQUENCE [LARGE SCALE GENOMIC DNA]</scope>
    <source>
        <strain evidence="1 2">ATCC 14706</strain>
    </source>
</reference>
<organism evidence="1 2">
    <name type="scientific">Paenibacillus popilliae ATCC 14706</name>
    <dbReference type="NCBI Taxonomy" id="1212764"/>
    <lineage>
        <taxon>Bacteria</taxon>
        <taxon>Bacillati</taxon>
        <taxon>Bacillota</taxon>
        <taxon>Bacilli</taxon>
        <taxon>Bacillales</taxon>
        <taxon>Paenibacillaceae</taxon>
        <taxon>Paenibacillus</taxon>
    </lineage>
</organism>
<dbReference type="EMBL" id="BALG01000133">
    <property type="protein sequence ID" value="GAC42781.1"/>
    <property type="molecule type" value="Genomic_DNA"/>
</dbReference>
<protein>
    <submittedName>
        <fullName evidence="1">Uncharacterized protein</fullName>
    </submittedName>
</protein>
<comment type="caution">
    <text evidence="1">The sequence shown here is derived from an EMBL/GenBank/DDBJ whole genome shotgun (WGS) entry which is preliminary data.</text>
</comment>
<keyword evidence="2" id="KW-1185">Reference proteome</keyword>
<evidence type="ECO:0000313" key="1">
    <source>
        <dbReference type="EMBL" id="GAC42781.1"/>
    </source>
</evidence>
<sequence>MNQTLEELMDAMKPEHAYELERNLYQGEILKSNIKKLDHLYCFEFLVESKYGTRIITGYYNLERGLTYECDADIRIIETLLDWARDDDL</sequence>
<proteinExistence type="predicted"/>
<gene>
    <name evidence="1" type="ORF">PPOP_2141</name>
</gene>
<accession>M9LQ38</accession>
<name>M9LQ38_PAEPP</name>
<dbReference type="AlphaFoldDB" id="M9LQ38"/>
<evidence type="ECO:0000313" key="2">
    <source>
        <dbReference type="Proteomes" id="UP000029453"/>
    </source>
</evidence>